<sequence>MADRMQASGHDFADSIKKGVAQLRSTRSQLLKREAKSKTVRLEAAAMARKNNERLRAVDIEAWYEDVKQHTFRTLFVPIEQTEARAIMKAHELGKNGIGGGDSEQRETDEVKVAKKQHEILLCKLKERIAKAMKSFTPKSMSSSPSSTPQTGEVHVFTKLSSRSPKDSTMCRARALELVKAKLTAARKSGAKIDSNTVKVAIMASTIESLRLKSADEVLECFITSNRVCEDDLPLALRYPKSWSQHIILREWVDISPESELRAFVMDSKLTALCQYYNGAFFPKLSLKDNREKALSIVRKFFNEVKGRIKVEPPEYSMDLAVDLEKGKAYVIELNPFGRPDGMGTGTALFNNKNPEDLKVLFGERPFEFRVEEAPPKEDCRLQIKGPLKSWLEEQQMMG</sequence>
<evidence type="ECO:0000256" key="1">
    <source>
        <dbReference type="ARBA" id="ARBA00011047"/>
    </source>
</evidence>
<accession>A0A7S2P6I1</accession>
<reference evidence="2" key="1">
    <citation type="submission" date="2021-01" db="EMBL/GenBank/DDBJ databases">
        <authorList>
            <person name="Corre E."/>
            <person name="Pelletier E."/>
            <person name="Niang G."/>
            <person name="Scheremetjew M."/>
            <person name="Finn R."/>
            <person name="Kale V."/>
            <person name="Holt S."/>
            <person name="Cochrane G."/>
            <person name="Meng A."/>
            <person name="Brown T."/>
            <person name="Cohen L."/>
        </authorList>
    </citation>
    <scope>NUCLEOTIDE SEQUENCE</scope>
    <source>
        <strain evidence="2">CCMP1258.1</strain>
    </source>
</reference>
<evidence type="ECO:0008006" key="3">
    <source>
        <dbReference type="Google" id="ProtNLM"/>
    </source>
</evidence>
<name>A0A7S2P6I1_BIGNA</name>
<dbReference type="AlphaFoldDB" id="A0A7S2P6I1"/>
<dbReference type="GO" id="GO:0005737">
    <property type="term" value="C:cytoplasm"/>
    <property type="evidence" value="ECO:0007669"/>
    <property type="project" value="TreeGrafter"/>
</dbReference>
<evidence type="ECO:0000313" key="2">
    <source>
        <dbReference type="EMBL" id="CAD9580259.1"/>
    </source>
</evidence>
<dbReference type="Pfam" id="PF07065">
    <property type="entry name" value="D123"/>
    <property type="match status" value="1"/>
</dbReference>
<comment type="similarity">
    <text evidence="1">Belongs to the CDC123 family.</text>
</comment>
<organism evidence="2">
    <name type="scientific">Bigelowiella natans</name>
    <name type="common">Pedinomonas minutissima</name>
    <name type="synonym">Chlorarachnion sp. (strain CCMP621)</name>
    <dbReference type="NCBI Taxonomy" id="227086"/>
    <lineage>
        <taxon>Eukaryota</taxon>
        <taxon>Sar</taxon>
        <taxon>Rhizaria</taxon>
        <taxon>Cercozoa</taxon>
        <taxon>Chlorarachniophyceae</taxon>
        <taxon>Bigelowiella</taxon>
    </lineage>
</organism>
<dbReference type="EMBL" id="HBHA01001599">
    <property type="protein sequence ID" value="CAD9580259.1"/>
    <property type="molecule type" value="Transcribed_RNA"/>
</dbReference>
<protein>
    <recommendedName>
        <fullName evidence="3">Cell division cycle protein 123</fullName>
    </recommendedName>
</protein>
<proteinExistence type="inferred from homology"/>
<gene>
    <name evidence="2" type="ORF">BIGN1055_LOCUS1013</name>
</gene>
<dbReference type="PANTHER" id="PTHR15323:SF6">
    <property type="entry name" value="CELL DIVISION CYCLE PROTEIN 123 HOMOLOG"/>
    <property type="match status" value="1"/>
</dbReference>
<dbReference type="PANTHER" id="PTHR15323">
    <property type="entry name" value="D123 PROTEIN"/>
    <property type="match status" value="1"/>
</dbReference>
<dbReference type="InterPro" id="IPR009772">
    <property type="entry name" value="CDC123"/>
</dbReference>